<keyword evidence="2" id="KW-1185">Reference proteome</keyword>
<organism evidence="1 2">
    <name type="scientific">Caerostris darwini</name>
    <dbReference type="NCBI Taxonomy" id="1538125"/>
    <lineage>
        <taxon>Eukaryota</taxon>
        <taxon>Metazoa</taxon>
        <taxon>Ecdysozoa</taxon>
        <taxon>Arthropoda</taxon>
        <taxon>Chelicerata</taxon>
        <taxon>Arachnida</taxon>
        <taxon>Araneae</taxon>
        <taxon>Araneomorphae</taxon>
        <taxon>Entelegynae</taxon>
        <taxon>Araneoidea</taxon>
        <taxon>Araneidae</taxon>
        <taxon>Caerostris</taxon>
    </lineage>
</organism>
<dbReference type="EMBL" id="BPLQ01003667">
    <property type="protein sequence ID" value="GIY02395.1"/>
    <property type="molecule type" value="Genomic_DNA"/>
</dbReference>
<protein>
    <submittedName>
        <fullName evidence="1">Uncharacterized protein</fullName>
    </submittedName>
</protein>
<reference evidence="1 2" key="1">
    <citation type="submission" date="2021-06" db="EMBL/GenBank/DDBJ databases">
        <title>Caerostris darwini draft genome.</title>
        <authorList>
            <person name="Kono N."/>
            <person name="Arakawa K."/>
        </authorList>
    </citation>
    <scope>NUCLEOTIDE SEQUENCE [LARGE SCALE GENOMIC DNA]</scope>
</reference>
<name>A0AAV4Q077_9ARAC</name>
<dbReference type="Proteomes" id="UP001054837">
    <property type="component" value="Unassembled WGS sequence"/>
</dbReference>
<evidence type="ECO:0000313" key="1">
    <source>
        <dbReference type="EMBL" id="GIY02395.1"/>
    </source>
</evidence>
<gene>
    <name evidence="1" type="ORF">CDAR_104081</name>
</gene>
<dbReference type="AlphaFoldDB" id="A0AAV4Q077"/>
<sequence>MFFVPLLQHMAYSKIAVALCNQTDMKAPFNELKAFNIDSYPKGLSNIIFAIVERAKQKINVLRIPEKLKPDLVIVLKSTVIRICRWFKDHSDILEPDFDDMSSFHWKSKGTIGRLKTAEALAGREDAPLAMRLKFAMCYCLNKDALGLQTMAAWRMSLKLADWLYLEEDVLRLQRRCSPRMLLIRAELRYLKSTDWMRY</sequence>
<evidence type="ECO:0000313" key="2">
    <source>
        <dbReference type="Proteomes" id="UP001054837"/>
    </source>
</evidence>
<accession>A0AAV4Q077</accession>
<proteinExistence type="predicted"/>
<comment type="caution">
    <text evidence="1">The sequence shown here is derived from an EMBL/GenBank/DDBJ whole genome shotgun (WGS) entry which is preliminary data.</text>
</comment>